<keyword evidence="8" id="KW-0694">RNA-binding</keyword>
<dbReference type="Pfam" id="PF01207">
    <property type="entry name" value="Dus"/>
    <property type="match status" value="1"/>
</dbReference>
<evidence type="ECO:0000256" key="11">
    <source>
        <dbReference type="ARBA" id="ARBA00048802"/>
    </source>
</evidence>
<evidence type="ECO:0000256" key="4">
    <source>
        <dbReference type="ARBA" id="ARBA00022630"/>
    </source>
</evidence>
<keyword evidence="6 12" id="KW-0819">tRNA processing</keyword>
<comment type="similarity">
    <text evidence="12">Belongs to the dus family.</text>
</comment>
<proteinExistence type="inferred from homology"/>
<dbReference type="GO" id="GO:0017150">
    <property type="term" value="F:tRNA dihydrouridine synthase activity"/>
    <property type="evidence" value="ECO:0007669"/>
    <property type="project" value="InterPro"/>
</dbReference>
<dbReference type="PIRSF" id="PIRSF006621">
    <property type="entry name" value="Dus"/>
    <property type="match status" value="1"/>
</dbReference>
<sequence length="307" mass="35108">MKIFIAPIAGVTDYTYRKILKEFNPDMMFTEMISTNAITRENKKTLGMLKRLPGDSVQLFGKDIDIMVKAAKFIESIGVKHIDINMGCPVTKVVKNGYGSAMLGDPDLIEKLLIKLKENVNVSLSIKIRIGYKNFKNPLLIAKIADKLNLEFITIHGRTREQMYSGVANWDIIKEIKENVSIPVIGNGDIFTAEDAWEKAKYSNVDGIMLARGIFGNPWLIKQIRERFEFGKVITIPSEREKIEMALLHLKMSIEDKGEKRGIFESRKHICWYIKGLKNGTNIKNIINKIENYEEVVEILKKYESTF</sequence>
<dbReference type="EC" id="1.3.1.-" evidence="12"/>
<dbReference type="RefSeq" id="WP_307904911.1">
    <property type="nucleotide sequence ID" value="NZ_AP027059.1"/>
</dbReference>
<gene>
    <name evidence="16" type="ORF">HLVA_05420</name>
</gene>
<comment type="cofactor">
    <cofactor evidence="1 12 14">
        <name>FMN</name>
        <dbReference type="ChEBI" id="CHEBI:58210"/>
    </cofactor>
</comment>
<dbReference type="PANTHER" id="PTHR45846">
    <property type="entry name" value="TRNA-DIHYDROURIDINE(47) SYNTHASE [NAD(P)(+)]-LIKE"/>
    <property type="match status" value="1"/>
</dbReference>
<feature type="binding site" evidence="14">
    <location>
        <position position="156"/>
    </location>
    <ligand>
        <name>FMN</name>
        <dbReference type="ChEBI" id="CHEBI:58210"/>
    </ligand>
</feature>
<protein>
    <recommendedName>
        <fullName evidence="12">tRNA-dihydrouridine synthase</fullName>
        <ecNumber evidence="12">1.3.1.-</ecNumber>
    </recommendedName>
</protein>
<evidence type="ECO:0000256" key="13">
    <source>
        <dbReference type="PIRSR" id="PIRSR006621-1"/>
    </source>
</evidence>
<dbReference type="Gene3D" id="3.20.20.70">
    <property type="entry name" value="Aldolase class I"/>
    <property type="match status" value="1"/>
</dbReference>
<dbReference type="InterPro" id="IPR018517">
    <property type="entry name" value="tRNA_hU_synthase_CS"/>
</dbReference>
<organism evidence="16 17">
    <name type="scientific">Haliovirga abyssi</name>
    <dbReference type="NCBI Taxonomy" id="2996794"/>
    <lineage>
        <taxon>Bacteria</taxon>
        <taxon>Fusobacteriati</taxon>
        <taxon>Fusobacteriota</taxon>
        <taxon>Fusobacteriia</taxon>
        <taxon>Fusobacteriales</taxon>
        <taxon>Haliovirgaceae</taxon>
        <taxon>Haliovirga</taxon>
    </lineage>
</organism>
<evidence type="ECO:0000256" key="7">
    <source>
        <dbReference type="ARBA" id="ARBA00022857"/>
    </source>
</evidence>
<dbReference type="GO" id="GO:0000049">
    <property type="term" value="F:tRNA binding"/>
    <property type="evidence" value="ECO:0007669"/>
    <property type="project" value="UniProtKB-KW"/>
</dbReference>
<dbReference type="Gene3D" id="1.10.1200.80">
    <property type="entry name" value="Putative flavin oxidoreducatase, domain 2"/>
    <property type="match status" value="1"/>
</dbReference>
<keyword evidence="5 12" id="KW-0288">FMN</keyword>
<dbReference type="PANTHER" id="PTHR45846:SF1">
    <property type="entry name" value="TRNA-DIHYDROURIDINE(47) SYNTHASE [NAD(P)(+)]-LIKE"/>
    <property type="match status" value="1"/>
</dbReference>
<evidence type="ECO:0000256" key="1">
    <source>
        <dbReference type="ARBA" id="ARBA00001917"/>
    </source>
</evidence>
<keyword evidence="14" id="KW-0547">Nucleotide-binding</keyword>
<dbReference type="GO" id="GO:0050660">
    <property type="term" value="F:flavin adenine dinucleotide binding"/>
    <property type="evidence" value="ECO:0007669"/>
    <property type="project" value="InterPro"/>
</dbReference>
<feature type="binding site" evidence="14">
    <location>
        <position position="127"/>
    </location>
    <ligand>
        <name>FMN</name>
        <dbReference type="ChEBI" id="CHEBI:58210"/>
    </ligand>
</feature>
<reference evidence="16 17" key="1">
    <citation type="submission" date="2022-11" db="EMBL/GenBank/DDBJ databases">
        <title>Haliovirga abyssi gen. nov., sp. nov., a mesophilic fermentative bacterium isolated from the Iheya North hydrothermal field and the proposal of Haliovirgaceae fam. nov.</title>
        <authorList>
            <person name="Miyazaki U."/>
            <person name="Tame A."/>
            <person name="Miyazaki J."/>
            <person name="Takai K."/>
            <person name="Sawayama S."/>
            <person name="Kitajima M."/>
            <person name="Okamoto A."/>
            <person name="Nakagawa S."/>
        </authorList>
    </citation>
    <scope>NUCLEOTIDE SEQUENCE [LARGE SCALE GENOMIC DNA]</scope>
    <source>
        <strain evidence="16 17">IC12</strain>
    </source>
</reference>
<dbReference type="SUPFAM" id="SSF51395">
    <property type="entry name" value="FMN-linked oxidoreductases"/>
    <property type="match status" value="1"/>
</dbReference>
<dbReference type="NCBIfam" id="TIGR00737">
    <property type="entry name" value="nifR3_yhdG"/>
    <property type="match status" value="1"/>
</dbReference>
<dbReference type="PROSITE" id="PS01136">
    <property type="entry name" value="UPF0034"/>
    <property type="match status" value="1"/>
</dbReference>
<keyword evidence="17" id="KW-1185">Reference proteome</keyword>
<evidence type="ECO:0000256" key="14">
    <source>
        <dbReference type="PIRSR" id="PIRSR006621-2"/>
    </source>
</evidence>
<dbReference type="InterPro" id="IPR001269">
    <property type="entry name" value="DUS_fam"/>
</dbReference>
<dbReference type="CDD" id="cd02801">
    <property type="entry name" value="DUS_like_FMN"/>
    <property type="match status" value="1"/>
</dbReference>
<dbReference type="KEGG" id="haby:HLVA_05420"/>
<feature type="domain" description="DUS-like FMN-binding" evidence="15">
    <location>
        <begin position="5"/>
        <end position="301"/>
    </location>
</feature>
<dbReference type="InterPro" id="IPR004652">
    <property type="entry name" value="DusB-like"/>
</dbReference>
<evidence type="ECO:0000256" key="9">
    <source>
        <dbReference type="ARBA" id="ARBA00023002"/>
    </source>
</evidence>
<evidence type="ECO:0000256" key="6">
    <source>
        <dbReference type="ARBA" id="ARBA00022694"/>
    </source>
</evidence>
<comment type="catalytic activity">
    <reaction evidence="11">
        <text>a 5,6-dihydrouridine in tRNA + NAD(+) = a uridine in tRNA + NADH + H(+)</text>
        <dbReference type="Rhea" id="RHEA:54452"/>
        <dbReference type="Rhea" id="RHEA-COMP:13339"/>
        <dbReference type="Rhea" id="RHEA-COMP:13887"/>
        <dbReference type="ChEBI" id="CHEBI:15378"/>
        <dbReference type="ChEBI" id="CHEBI:57540"/>
        <dbReference type="ChEBI" id="CHEBI:57945"/>
        <dbReference type="ChEBI" id="CHEBI:65315"/>
        <dbReference type="ChEBI" id="CHEBI:74443"/>
    </reaction>
</comment>
<keyword evidence="7" id="KW-0521">NADP</keyword>
<dbReference type="InterPro" id="IPR035587">
    <property type="entry name" value="DUS-like_FMN-bd"/>
</dbReference>
<dbReference type="AlphaFoldDB" id="A0AAU9DCT4"/>
<name>A0AAU9DCT4_9FUSO</name>
<evidence type="ECO:0000256" key="8">
    <source>
        <dbReference type="ARBA" id="ARBA00022884"/>
    </source>
</evidence>
<dbReference type="InterPro" id="IPR024036">
    <property type="entry name" value="tRNA-dHydroUridine_Synthase_C"/>
</dbReference>
<keyword evidence="3" id="KW-0820">tRNA-binding</keyword>
<evidence type="ECO:0000313" key="16">
    <source>
        <dbReference type="EMBL" id="BDU49973.1"/>
    </source>
</evidence>
<keyword evidence="4 12" id="KW-0285">Flavoprotein</keyword>
<evidence type="ECO:0000256" key="12">
    <source>
        <dbReference type="PIRNR" id="PIRNR006621"/>
    </source>
</evidence>
<comment type="catalytic activity">
    <reaction evidence="10">
        <text>a 5,6-dihydrouridine in tRNA + NADP(+) = a uridine in tRNA + NADPH + H(+)</text>
        <dbReference type="Rhea" id="RHEA:23624"/>
        <dbReference type="Rhea" id="RHEA-COMP:13339"/>
        <dbReference type="Rhea" id="RHEA-COMP:13887"/>
        <dbReference type="ChEBI" id="CHEBI:15378"/>
        <dbReference type="ChEBI" id="CHEBI:57783"/>
        <dbReference type="ChEBI" id="CHEBI:58349"/>
        <dbReference type="ChEBI" id="CHEBI:65315"/>
        <dbReference type="ChEBI" id="CHEBI:74443"/>
    </reaction>
</comment>
<evidence type="ECO:0000313" key="17">
    <source>
        <dbReference type="Proteomes" id="UP001321582"/>
    </source>
</evidence>
<keyword evidence="9 12" id="KW-0560">Oxidoreductase</keyword>
<feature type="binding site" evidence="14">
    <location>
        <begin position="211"/>
        <end position="212"/>
    </location>
    <ligand>
        <name>FMN</name>
        <dbReference type="ChEBI" id="CHEBI:58210"/>
    </ligand>
</feature>
<dbReference type="InterPro" id="IPR013785">
    <property type="entry name" value="Aldolase_TIM"/>
</dbReference>
<dbReference type="Proteomes" id="UP001321582">
    <property type="component" value="Chromosome"/>
</dbReference>
<evidence type="ECO:0000259" key="15">
    <source>
        <dbReference type="Pfam" id="PF01207"/>
    </source>
</evidence>
<accession>A0AAU9DCT4</accession>
<dbReference type="EMBL" id="AP027059">
    <property type="protein sequence ID" value="BDU49973.1"/>
    <property type="molecule type" value="Genomic_DNA"/>
</dbReference>
<evidence type="ECO:0000256" key="3">
    <source>
        <dbReference type="ARBA" id="ARBA00022555"/>
    </source>
</evidence>
<comment type="function">
    <text evidence="2 12">Catalyzes the synthesis of 5,6-dihydrouridine (D), a modified base found in the D-loop of most tRNAs, via the reduction of the C5-C6 double bond in target uridines.</text>
</comment>
<feature type="active site" description="Proton donor" evidence="13">
    <location>
        <position position="88"/>
    </location>
</feature>
<feature type="binding site" evidence="14">
    <location>
        <position position="58"/>
    </location>
    <ligand>
        <name>FMN</name>
        <dbReference type="ChEBI" id="CHEBI:58210"/>
    </ligand>
</feature>
<evidence type="ECO:0000256" key="5">
    <source>
        <dbReference type="ARBA" id="ARBA00022643"/>
    </source>
</evidence>
<evidence type="ECO:0000256" key="10">
    <source>
        <dbReference type="ARBA" id="ARBA00048205"/>
    </source>
</evidence>
<evidence type="ECO:0000256" key="2">
    <source>
        <dbReference type="ARBA" id="ARBA00002790"/>
    </source>
</evidence>